<name>A0ABW4E6A0_9LACO</name>
<dbReference type="InterPro" id="IPR020843">
    <property type="entry name" value="ER"/>
</dbReference>
<dbReference type="InterPro" id="IPR013154">
    <property type="entry name" value="ADH-like_N"/>
</dbReference>
<dbReference type="PANTHER" id="PTHR48106:SF18">
    <property type="entry name" value="QUINONE OXIDOREDUCTASE PIG3"/>
    <property type="match status" value="1"/>
</dbReference>
<feature type="domain" description="Enoyl reductase (ER)" evidence="4">
    <location>
        <begin position="11"/>
        <end position="322"/>
    </location>
</feature>
<sequence length="325" mass="33658">MQAIKLTGPCAASDLKPTEVPTPKPKAGCDVVQVKAFGVNESEVTSRKGESDGDFQYPRILGIEGVDVVSATAPDSPYAVGQQVAMMMGGLGRAIDGAYAQYCLVPHTAMIPLDTKLDWATVGALPEMLQTSYGSLHTGLALQAGESVLIRGGSSTVGLMSIALAKMAGATVFATTRNPAKVDKLKAFGATHVLIDDGQLAPQVHKLLPDGVDKALELVGTTTLFDTFAAVTAGGRVCFAGGLGGGWDIAHFSPFMIPSGKSLTSYAGEAKDLPAQAFNEVLQAIADNQLKVPIAQVYHGLEQVGAAQANLESGHFVGKHVVVLA</sequence>
<dbReference type="Pfam" id="PF08240">
    <property type="entry name" value="ADH_N"/>
    <property type="match status" value="1"/>
</dbReference>
<dbReference type="EMBL" id="JBHTON010000017">
    <property type="protein sequence ID" value="MFD1484902.1"/>
    <property type="molecule type" value="Genomic_DNA"/>
</dbReference>
<evidence type="ECO:0000256" key="3">
    <source>
        <dbReference type="SAM" id="MobiDB-lite"/>
    </source>
</evidence>
<dbReference type="RefSeq" id="WP_125754063.1">
    <property type="nucleotide sequence ID" value="NZ_JBHTON010000017.1"/>
</dbReference>
<feature type="region of interest" description="Disordered" evidence="3">
    <location>
        <begin position="1"/>
        <end position="24"/>
    </location>
</feature>
<protein>
    <submittedName>
        <fullName evidence="5">Zinc-binding dehydrogenase</fullName>
    </submittedName>
</protein>
<gene>
    <name evidence="5" type="ORF">ACFQ5J_06645</name>
</gene>
<dbReference type="InterPro" id="IPR011032">
    <property type="entry name" value="GroES-like_sf"/>
</dbReference>
<dbReference type="SUPFAM" id="SSF50129">
    <property type="entry name" value="GroES-like"/>
    <property type="match status" value="1"/>
</dbReference>
<keyword evidence="2" id="KW-0560">Oxidoreductase</keyword>
<dbReference type="InterPro" id="IPR036291">
    <property type="entry name" value="NAD(P)-bd_dom_sf"/>
</dbReference>
<proteinExistence type="predicted"/>
<keyword evidence="6" id="KW-1185">Reference proteome</keyword>
<evidence type="ECO:0000259" key="4">
    <source>
        <dbReference type="SMART" id="SM00829"/>
    </source>
</evidence>
<dbReference type="Gene3D" id="3.90.180.10">
    <property type="entry name" value="Medium-chain alcohol dehydrogenases, catalytic domain"/>
    <property type="match status" value="1"/>
</dbReference>
<keyword evidence="1" id="KW-0521">NADP</keyword>
<dbReference type="Pfam" id="PF00107">
    <property type="entry name" value="ADH_zinc_N"/>
    <property type="match status" value="1"/>
</dbReference>
<comment type="caution">
    <text evidence="5">The sequence shown here is derived from an EMBL/GenBank/DDBJ whole genome shotgun (WGS) entry which is preliminary data.</text>
</comment>
<evidence type="ECO:0000313" key="5">
    <source>
        <dbReference type="EMBL" id="MFD1484902.1"/>
    </source>
</evidence>
<dbReference type="SUPFAM" id="SSF51735">
    <property type="entry name" value="NAD(P)-binding Rossmann-fold domains"/>
    <property type="match status" value="1"/>
</dbReference>
<dbReference type="Proteomes" id="UP001597252">
    <property type="component" value="Unassembled WGS sequence"/>
</dbReference>
<reference evidence="6" key="1">
    <citation type="journal article" date="2019" name="Int. J. Syst. Evol. Microbiol.">
        <title>The Global Catalogue of Microorganisms (GCM) 10K type strain sequencing project: providing services to taxonomists for standard genome sequencing and annotation.</title>
        <authorList>
            <consortium name="The Broad Institute Genomics Platform"/>
            <consortium name="The Broad Institute Genome Sequencing Center for Infectious Disease"/>
            <person name="Wu L."/>
            <person name="Ma J."/>
        </authorList>
    </citation>
    <scope>NUCLEOTIDE SEQUENCE [LARGE SCALE GENOMIC DNA]</scope>
    <source>
        <strain evidence="6">CCM 8903</strain>
    </source>
</reference>
<evidence type="ECO:0000256" key="2">
    <source>
        <dbReference type="ARBA" id="ARBA00023002"/>
    </source>
</evidence>
<dbReference type="SMART" id="SM00829">
    <property type="entry name" value="PKS_ER"/>
    <property type="match status" value="1"/>
</dbReference>
<dbReference type="PANTHER" id="PTHR48106">
    <property type="entry name" value="QUINONE OXIDOREDUCTASE PIG3-RELATED"/>
    <property type="match status" value="1"/>
</dbReference>
<evidence type="ECO:0000313" key="6">
    <source>
        <dbReference type="Proteomes" id="UP001597252"/>
    </source>
</evidence>
<organism evidence="5 6">
    <name type="scientific">Lacticaseibacillus baoqingensis</name>
    <dbReference type="NCBI Taxonomy" id="2486013"/>
    <lineage>
        <taxon>Bacteria</taxon>
        <taxon>Bacillati</taxon>
        <taxon>Bacillota</taxon>
        <taxon>Bacilli</taxon>
        <taxon>Lactobacillales</taxon>
        <taxon>Lactobacillaceae</taxon>
        <taxon>Lacticaseibacillus</taxon>
    </lineage>
</organism>
<dbReference type="InterPro" id="IPR013149">
    <property type="entry name" value="ADH-like_C"/>
</dbReference>
<evidence type="ECO:0000256" key="1">
    <source>
        <dbReference type="ARBA" id="ARBA00022857"/>
    </source>
</evidence>
<accession>A0ABW4E6A0</accession>